<dbReference type="OrthoDB" id="9909163at2"/>
<dbReference type="AlphaFoldDB" id="A0A074J8Y5"/>
<protein>
    <submittedName>
        <fullName evidence="1">Uncharacterized protein</fullName>
    </submittedName>
</protein>
<sequence length="72" mass="8521">MNFKSWKTQFIFEEAFSIAVTVLGYVIDYKLFFFLGLMNIFSIVPGRAFRRFLKEVQERTETPTTTPNETEK</sequence>
<proteinExistence type="predicted"/>
<dbReference type="Proteomes" id="UP000027432">
    <property type="component" value="Unassembled WGS sequence"/>
</dbReference>
<dbReference type="RefSeq" id="WP_038074850.1">
    <property type="nucleotide sequence ID" value="NZ_AUND01000012.1"/>
</dbReference>
<evidence type="ECO:0000313" key="1">
    <source>
        <dbReference type="EMBL" id="KEO54016.1"/>
    </source>
</evidence>
<reference evidence="1 2" key="1">
    <citation type="submission" date="2013-07" db="EMBL/GenBank/DDBJ databases">
        <title>Thioclava pacifica DSM 10166 Genome Sequencing.</title>
        <authorList>
            <person name="Lai Q."/>
            <person name="Shao Z."/>
        </authorList>
    </citation>
    <scope>NUCLEOTIDE SEQUENCE [LARGE SCALE GENOMIC DNA]</scope>
    <source>
        <strain evidence="1 2">DSM 10166</strain>
    </source>
</reference>
<keyword evidence="2" id="KW-1185">Reference proteome</keyword>
<evidence type="ECO:0000313" key="2">
    <source>
        <dbReference type="Proteomes" id="UP000027432"/>
    </source>
</evidence>
<organism evidence="1 2">
    <name type="scientific">Thioclava pacifica DSM 10166</name>
    <dbReference type="NCBI Taxonomy" id="1353537"/>
    <lineage>
        <taxon>Bacteria</taxon>
        <taxon>Pseudomonadati</taxon>
        <taxon>Pseudomonadota</taxon>
        <taxon>Alphaproteobacteria</taxon>
        <taxon>Rhodobacterales</taxon>
        <taxon>Paracoccaceae</taxon>
        <taxon>Thioclava</taxon>
    </lineage>
</organism>
<comment type="caution">
    <text evidence="1">The sequence shown here is derived from an EMBL/GenBank/DDBJ whole genome shotgun (WGS) entry which is preliminary data.</text>
</comment>
<dbReference type="STRING" id="1353537.TP2_03635"/>
<accession>A0A074J8Y5</accession>
<gene>
    <name evidence="1" type="ORF">TP2_03635</name>
</gene>
<name>A0A074J8Y5_9RHOB</name>
<dbReference type="EMBL" id="AUND01000012">
    <property type="protein sequence ID" value="KEO54016.1"/>
    <property type="molecule type" value="Genomic_DNA"/>
</dbReference>